<dbReference type="Pfam" id="PF01246">
    <property type="entry name" value="Ribosomal_L24e"/>
    <property type="match status" value="1"/>
</dbReference>
<comment type="similarity">
    <text evidence="1">Belongs to the eukaryotic ribosomal protein eL24 family.</text>
</comment>
<dbReference type="PANTHER" id="PTHR10792">
    <property type="entry name" value="60S RIBOSOMAL PROTEIN L24"/>
    <property type="match status" value="1"/>
</dbReference>
<dbReference type="InterPro" id="IPR056366">
    <property type="entry name" value="Ribosomal_eL24"/>
</dbReference>
<dbReference type="InterPro" id="IPR038630">
    <property type="entry name" value="L24e/L24_sf"/>
</dbReference>
<dbReference type="Gene3D" id="2.30.170.20">
    <property type="entry name" value="Ribosomal protein L24e"/>
    <property type="match status" value="1"/>
</dbReference>
<evidence type="ECO:0000256" key="1">
    <source>
        <dbReference type="ARBA" id="ARBA00005647"/>
    </source>
</evidence>
<feature type="domain" description="TRASH" evidence="7">
    <location>
        <begin position="6"/>
        <end position="44"/>
    </location>
</feature>
<dbReference type="EMBL" id="GDHC01009244">
    <property type="protein sequence ID" value="JAQ09385.1"/>
    <property type="molecule type" value="Transcribed_RNA"/>
</dbReference>
<reference evidence="8" key="2">
    <citation type="submission" date="2014-07" db="EMBL/GenBank/DDBJ databases">
        <authorList>
            <person name="Hull J."/>
        </authorList>
    </citation>
    <scope>NUCLEOTIDE SEQUENCE</scope>
</reference>
<evidence type="ECO:0000256" key="2">
    <source>
        <dbReference type="ARBA" id="ARBA00022980"/>
    </source>
</evidence>
<dbReference type="EMBL" id="GBHO01008055">
    <property type="protein sequence ID" value="JAG35549.1"/>
    <property type="molecule type" value="Transcribed_RNA"/>
</dbReference>
<proteinExistence type="inferred from homology"/>
<evidence type="ECO:0000313" key="9">
    <source>
        <dbReference type="EMBL" id="JAQ09385.1"/>
    </source>
</evidence>
<reference evidence="9" key="3">
    <citation type="journal article" date="2016" name="Gigascience">
        <title>De novo construction of an expanded transcriptome assembly for the western tarnished plant bug, Lygus hesperus.</title>
        <authorList>
            <person name="Tassone E.E."/>
            <person name="Geib S.M."/>
            <person name="Hall B."/>
            <person name="Fabrick J.A."/>
            <person name="Brent C.S."/>
            <person name="Hull J.J."/>
        </authorList>
    </citation>
    <scope>NUCLEOTIDE SEQUENCE</scope>
</reference>
<dbReference type="GO" id="GO:0003729">
    <property type="term" value="F:mRNA binding"/>
    <property type="evidence" value="ECO:0007669"/>
    <property type="project" value="TreeGrafter"/>
</dbReference>
<dbReference type="Gene3D" id="6.10.250.1270">
    <property type="match status" value="1"/>
</dbReference>
<feature type="region of interest" description="Disordered" evidence="6">
    <location>
        <begin position="58"/>
        <end position="77"/>
    </location>
</feature>
<gene>
    <name evidence="8" type="primary">RpL24</name>
    <name evidence="9" type="synonym">RpL24_2</name>
    <name evidence="8" type="ORF">CM83_12915</name>
    <name evidence="9" type="ORF">g.14654</name>
</gene>
<dbReference type="GO" id="GO:0022625">
    <property type="term" value="C:cytosolic large ribosomal subunit"/>
    <property type="evidence" value="ECO:0007669"/>
    <property type="project" value="TreeGrafter"/>
</dbReference>
<evidence type="ECO:0000313" key="8">
    <source>
        <dbReference type="EMBL" id="JAG35549.1"/>
    </source>
</evidence>
<sequence length="154" mass="17470">MKIGLCAYSGFKIYPGHGKTMVKADGKTFTFLNAKCESSHLMRRNPRKVTWTVLYRRKHKKGQEEEQSKKRTRRTQKFQRAIVGASLTDILAKRNMKPEVRKAQRDQAIKAAKEQKKAVKAAKKPEKAAPKAKPQKVKAAKVQQKSAPRVGGKR</sequence>
<protein>
    <recommendedName>
        <fullName evidence="4">Large ribosomal subunit protein eL24</fullName>
    </recommendedName>
    <alternativeName>
        <fullName evidence="5">60S ribosomal protein L24</fullName>
    </alternativeName>
</protein>
<dbReference type="SUPFAM" id="SSF57716">
    <property type="entry name" value="Glucocorticoid receptor-like (DNA-binding domain)"/>
    <property type="match status" value="1"/>
</dbReference>
<dbReference type="InterPro" id="IPR000988">
    <property type="entry name" value="Ribosomal_eL24-rel_N"/>
</dbReference>
<organism evidence="8">
    <name type="scientific">Lygus hesperus</name>
    <name type="common">Western plant bug</name>
    <dbReference type="NCBI Taxonomy" id="30085"/>
    <lineage>
        <taxon>Eukaryota</taxon>
        <taxon>Metazoa</taxon>
        <taxon>Ecdysozoa</taxon>
        <taxon>Arthropoda</taxon>
        <taxon>Hexapoda</taxon>
        <taxon>Insecta</taxon>
        <taxon>Pterygota</taxon>
        <taxon>Neoptera</taxon>
        <taxon>Paraneoptera</taxon>
        <taxon>Hemiptera</taxon>
        <taxon>Heteroptera</taxon>
        <taxon>Panheteroptera</taxon>
        <taxon>Cimicomorpha</taxon>
        <taxon>Miridae</taxon>
        <taxon>Mirini</taxon>
        <taxon>Lygus</taxon>
    </lineage>
</organism>
<evidence type="ECO:0000256" key="5">
    <source>
        <dbReference type="ARBA" id="ARBA00041213"/>
    </source>
</evidence>
<evidence type="ECO:0000256" key="4">
    <source>
        <dbReference type="ARBA" id="ARBA00040612"/>
    </source>
</evidence>
<dbReference type="FunFam" id="2.30.170.20:FF:000002">
    <property type="entry name" value="60S ribosomal protein L24"/>
    <property type="match status" value="1"/>
</dbReference>
<keyword evidence="3" id="KW-0687">Ribonucleoprotein</keyword>
<evidence type="ECO:0000256" key="6">
    <source>
        <dbReference type="SAM" id="MobiDB-lite"/>
    </source>
</evidence>
<evidence type="ECO:0000259" key="7">
    <source>
        <dbReference type="SMART" id="SM00746"/>
    </source>
</evidence>
<dbReference type="SMART" id="SM00746">
    <property type="entry name" value="TRASH"/>
    <property type="match status" value="1"/>
</dbReference>
<feature type="compositionally biased region" description="Basic and acidic residues" evidence="6">
    <location>
        <begin position="98"/>
        <end position="129"/>
    </location>
</feature>
<evidence type="ECO:0000256" key="3">
    <source>
        <dbReference type="ARBA" id="ARBA00023274"/>
    </source>
</evidence>
<feature type="region of interest" description="Disordered" evidence="6">
    <location>
        <begin position="98"/>
        <end position="154"/>
    </location>
</feature>
<dbReference type="CDD" id="cd00472">
    <property type="entry name" value="Ribosomal_L24e_L24"/>
    <property type="match status" value="1"/>
</dbReference>
<accession>A0A0A9YTQ2</accession>
<dbReference type="InterPro" id="IPR011017">
    <property type="entry name" value="TRASH_dom"/>
</dbReference>
<dbReference type="GO" id="GO:0003735">
    <property type="term" value="F:structural constituent of ribosome"/>
    <property type="evidence" value="ECO:0007669"/>
    <property type="project" value="InterPro"/>
</dbReference>
<keyword evidence="2 8" id="KW-0689">Ribosomal protein</keyword>
<name>A0A0A9YTQ2_LYGHE</name>
<dbReference type="GO" id="GO:0002181">
    <property type="term" value="P:cytoplasmic translation"/>
    <property type="evidence" value="ECO:0007669"/>
    <property type="project" value="TreeGrafter"/>
</dbReference>
<dbReference type="PANTHER" id="PTHR10792:SF1">
    <property type="entry name" value="RIBOSOMAL PROTEIN L24"/>
    <property type="match status" value="1"/>
</dbReference>
<reference evidence="8" key="1">
    <citation type="journal article" date="2014" name="PLoS ONE">
        <title>Transcriptome-Based Identification of ABC Transporters in the Western Tarnished Plant Bug Lygus hesperus.</title>
        <authorList>
            <person name="Hull J.J."/>
            <person name="Chaney K."/>
            <person name="Geib S.M."/>
            <person name="Fabrick J.A."/>
            <person name="Brent C.S."/>
            <person name="Walsh D."/>
            <person name="Lavine L.C."/>
        </authorList>
    </citation>
    <scope>NUCLEOTIDE SEQUENCE</scope>
</reference>
<dbReference type="AlphaFoldDB" id="A0A0A9YTQ2"/>